<evidence type="ECO:0008006" key="3">
    <source>
        <dbReference type="Google" id="ProtNLM"/>
    </source>
</evidence>
<dbReference type="Gene3D" id="2.10.60.10">
    <property type="entry name" value="CD59"/>
    <property type="match status" value="1"/>
</dbReference>
<organism evidence="1 2">
    <name type="scientific">Engystomops pustulosus</name>
    <name type="common">Tungara frog</name>
    <name type="synonym">Physalaemus pustulosus</name>
    <dbReference type="NCBI Taxonomy" id="76066"/>
    <lineage>
        <taxon>Eukaryota</taxon>
        <taxon>Metazoa</taxon>
        <taxon>Chordata</taxon>
        <taxon>Craniata</taxon>
        <taxon>Vertebrata</taxon>
        <taxon>Euteleostomi</taxon>
        <taxon>Amphibia</taxon>
        <taxon>Batrachia</taxon>
        <taxon>Anura</taxon>
        <taxon>Neobatrachia</taxon>
        <taxon>Hyloidea</taxon>
        <taxon>Leptodactylidae</taxon>
        <taxon>Leiuperinae</taxon>
        <taxon>Engystomops</taxon>
    </lineage>
</organism>
<reference evidence="1" key="1">
    <citation type="thesis" date="2020" institute="ProQuest LLC" country="789 East Eisenhower Parkway, Ann Arbor, MI, USA">
        <title>Comparative Genomics and Chromosome Evolution.</title>
        <authorList>
            <person name="Mudd A.B."/>
        </authorList>
    </citation>
    <scope>NUCLEOTIDE SEQUENCE</scope>
    <source>
        <strain evidence="1">237g6f4</strain>
        <tissue evidence="1">Blood</tissue>
    </source>
</reference>
<evidence type="ECO:0000313" key="1">
    <source>
        <dbReference type="EMBL" id="KAG8543338.1"/>
    </source>
</evidence>
<comment type="caution">
    <text evidence="1">The sequence shown here is derived from an EMBL/GenBank/DDBJ whole genome shotgun (WGS) entry which is preliminary data.</text>
</comment>
<gene>
    <name evidence="1" type="ORF">GDO81_024897</name>
</gene>
<dbReference type="EMBL" id="WNYA01003555">
    <property type="protein sequence ID" value="KAG8543338.1"/>
    <property type="molecule type" value="Genomic_DNA"/>
</dbReference>
<sequence>MFIFFTVPCGDLGPPNGLSCPACYDNNSMDGCTPDGRVQCRAGETECVKFRGLVQFADASTKMISLQGCITKGGCNYGFAALPGARPLDQRELTCLPATAS</sequence>
<keyword evidence="2" id="KW-1185">Reference proteome</keyword>
<dbReference type="AlphaFoldDB" id="A0AAV6ZAQ6"/>
<protein>
    <recommendedName>
        <fullName evidence="3">Sodefrin-like factor</fullName>
    </recommendedName>
</protein>
<evidence type="ECO:0000313" key="2">
    <source>
        <dbReference type="Proteomes" id="UP000824782"/>
    </source>
</evidence>
<name>A0AAV6ZAQ6_ENGPU</name>
<dbReference type="Proteomes" id="UP000824782">
    <property type="component" value="Unassembled WGS sequence"/>
</dbReference>
<dbReference type="InterPro" id="IPR045860">
    <property type="entry name" value="Snake_toxin-like_sf"/>
</dbReference>
<accession>A0AAV6ZAQ6</accession>
<proteinExistence type="predicted"/>
<dbReference type="SUPFAM" id="SSF57302">
    <property type="entry name" value="Snake toxin-like"/>
    <property type="match status" value="1"/>
</dbReference>
<dbReference type="CDD" id="cd23572">
    <property type="entry name" value="TFP_LU_ECD_PINLYP_rpt2"/>
    <property type="match status" value="1"/>
</dbReference>